<comment type="caution">
    <text evidence="1">The sequence shown here is derived from an EMBL/GenBank/DDBJ whole genome shotgun (WGS) entry which is preliminary data.</text>
</comment>
<gene>
    <name evidence="1" type="ORF">AB0I59_41370</name>
</gene>
<keyword evidence="2" id="KW-1185">Reference proteome</keyword>
<evidence type="ECO:0000313" key="1">
    <source>
        <dbReference type="EMBL" id="MEV0975081.1"/>
    </source>
</evidence>
<accession>A0ABV3GTX2</accession>
<sequence>MNPIDVMAVAYMNRTDEERKLLRLRHELTQRRIHTELRDNNTALLVHRPGGRGLPLWVFVGYGGAYFSWQYAEKRHPVNDAPGAAKVLAEYVSR</sequence>
<dbReference type="RefSeq" id="WP_358142400.1">
    <property type="nucleotide sequence ID" value="NZ_JBFALK010000043.1"/>
</dbReference>
<proteinExistence type="predicted"/>
<dbReference type="Proteomes" id="UP001551675">
    <property type="component" value="Unassembled WGS sequence"/>
</dbReference>
<reference evidence="1 2" key="1">
    <citation type="submission" date="2024-06" db="EMBL/GenBank/DDBJ databases">
        <title>The Natural Products Discovery Center: Release of the First 8490 Sequenced Strains for Exploring Actinobacteria Biosynthetic Diversity.</title>
        <authorList>
            <person name="Kalkreuter E."/>
            <person name="Kautsar S.A."/>
            <person name="Yang D."/>
            <person name="Bader C.D."/>
            <person name="Teijaro C.N."/>
            <person name="Fluegel L."/>
            <person name="Davis C.M."/>
            <person name="Simpson J.R."/>
            <person name="Lauterbach L."/>
            <person name="Steele A.D."/>
            <person name="Gui C."/>
            <person name="Meng S."/>
            <person name="Li G."/>
            <person name="Viehrig K."/>
            <person name="Ye F."/>
            <person name="Su P."/>
            <person name="Kiefer A.F."/>
            <person name="Nichols A."/>
            <person name="Cepeda A.J."/>
            <person name="Yan W."/>
            <person name="Fan B."/>
            <person name="Jiang Y."/>
            <person name="Adhikari A."/>
            <person name="Zheng C.-J."/>
            <person name="Schuster L."/>
            <person name="Cowan T.M."/>
            <person name="Smanski M.J."/>
            <person name="Chevrette M.G."/>
            <person name="De Carvalho L.P.S."/>
            <person name="Shen B."/>
        </authorList>
    </citation>
    <scope>NUCLEOTIDE SEQUENCE [LARGE SCALE GENOMIC DNA]</scope>
    <source>
        <strain evidence="1 2">NPDC050100</strain>
    </source>
</reference>
<name>A0ABV3GTX2_MICGL</name>
<organism evidence="1 2">
    <name type="scientific">Microtetraspora glauca</name>
    <dbReference type="NCBI Taxonomy" id="1996"/>
    <lineage>
        <taxon>Bacteria</taxon>
        <taxon>Bacillati</taxon>
        <taxon>Actinomycetota</taxon>
        <taxon>Actinomycetes</taxon>
        <taxon>Streptosporangiales</taxon>
        <taxon>Streptosporangiaceae</taxon>
        <taxon>Microtetraspora</taxon>
    </lineage>
</organism>
<protein>
    <submittedName>
        <fullName evidence="1">Uncharacterized protein</fullName>
    </submittedName>
</protein>
<dbReference type="EMBL" id="JBFALK010000043">
    <property type="protein sequence ID" value="MEV0975081.1"/>
    <property type="molecule type" value="Genomic_DNA"/>
</dbReference>
<evidence type="ECO:0000313" key="2">
    <source>
        <dbReference type="Proteomes" id="UP001551675"/>
    </source>
</evidence>